<sequence length="124" mass="12707">MSASAVLLVWFASDAMTASAVLPVWFASDCFAADVASVGFFIPQLLKNIAAVSFVGVAQDRAGILGDRDRGDCCELMGSDCFARGECLAFGVAFGVGDLVVFGLGLATVLAADRGGAGSQDLEF</sequence>
<feature type="signal peptide" evidence="1">
    <location>
        <begin position="1"/>
        <end position="20"/>
    </location>
</feature>
<evidence type="ECO:0000313" key="2">
    <source>
        <dbReference type="EMBL" id="OLQ11174.1"/>
    </source>
</evidence>
<protein>
    <submittedName>
        <fullName evidence="2">Uncharacterized protein</fullName>
    </submittedName>
</protein>
<gene>
    <name evidence="2" type="ORF">AK812_SmicGene5049</name>
</gene>
<evidence type="ECO:0000256" key="1">
    <source>
        <dbReference type="SAM" id="SignalP"/>
    </source>
</evidence>
<organism evidence="2 3">
    <name type="scientific">Symbiodinium microadriaticum</name>
    <name type="common">Dinoflagellate</name>
    <name type="synonym">Zooxanthella microadriatica</name>
    <dbReference type="NCBI Taxonomy" id="2951"/>
    <lineage>
        <taxon>Eukaryota</taxon>
        <taxon>Sar</taxon>
        <taxon>Alveolata</taxon>
        <taxon>Dinophyceae</taxon>
        <taxon>Suessiales</taxon>
        <taxon>Symbiodiniaceae</taxon>
        <taxon>Symbiodinium</taxon>
    </lineage>
</organism>
<feature type="chain" id="PRO_5012864556" evidence="1">
    <location>
        <begin position="21"/>
        <end position="124"/>
    </location>
</feature>
<proteinExistence type="predicted"/>
<name>A0A1Q9EUQ7_SYMMI</name>
<comment type="caution">
    <text evidence="2">The sequence shown here is derived from an EMBL/GenBank/DDBJ whole genome shotgun (WGS) entry which is preliminary data.</text>
</comment>
<dbReference type="AlphaFoldDB" id="A0A1Q9EUQ7"/>
<accession>A0A1Q9EUQ7</accession>
<dbReference type="EMBL" id="LSRX01000064">
    <property type="protein sequence ID" value="OLQ11174.1"/>
    <property type="molecule type" value="Genomic_DNA"/>
</dbReference>
<reference evidence="2 3" key="1">
    <citation type="submission" date="2016-02" db="EMBL/GenBank/DDBJ databases">
        <title>Genome analysis of coral dinoflagellate symbionts highlights evolutionary adaptations to a symbiotic lifestyle.</title>
        <authorList>
            <person name="Aranda M."/>
            <person name="Li Y."/>
            <person name="Liew Y.J."/>
            <person name="Baumgarten S."/>
            <person name="Simakov O."/>
            <person name="Wilson M."/>
            <person name="Piel J."/>
            <person name="Ashoor H."/>
            <person name="Bougouffa S."/>
            <person name="Bajic V.B."/>
            <person name="Ryu T."/>
            <person name="Ravasi T."/>
            <person name="Bayer T."/>
            <person name="Micklem G."/>
            <person name="Kim H."/>
            <person name="Bhak J."/>
            <person name="Lajeunesse T.C."/>
            <person name="Voolstra C.R."/>
        </authorList>
    </citation>
    <scope>NUCLEOTIDE SEQUENCE [LARGE SCALE GENOMIC DNA]</scope>
    <source>
        <strain evidence="2 3">CCMP2467</strain>
    </source>
</reference>
<dbReference type="Proteomes" id="UP000186817">
    <property type="component" value="Unassembled WGS sequence"/>
</dbReference>
<keyword evidence="3" id="KW-1185">Reference proteome</keyword>
<evidence type="ECO:0000313" key="3">
    <source>
        <dbReference type="Proteomes" id="UP000186817"/>
    </source>
</evidence>
<keyword evidence="1" id="KW-0732">Signal</keyword>